<sequence>MLMNKAKELLEKYKTGSCTPEEILLLQKWFHHLHEDEVSELTDADLRKAQNELRQKMTSLTGKSSEVILWPRIISAAAIIIIISVGTLFYLNNIKKSNTTHAISEVKNDISPGGNIATLTLADGRKISLTDAKNGQLAEQSGIKIHKTADGQLVYTISNSDNSSQSLSYNIIETPPGGQYQVNLPDGSKVWLNSASSLRYPVRFSGNERRVEISGEAYFEVAHNNRMPFRVTNASQTVEVLGTHFNIMAYPDETSTNTTLLEGSVRVIKENKSKIISPGQQTRVMNGNIDVVSVDVNEATAWKDGFFMFKNEEIQSIMRQISRWYNLEVEYQGNIPEKVFGGKISRSRNVSDVLEVLESTGSIHFKIIPGDSLGRERRIIVMP</sequence>
<dbReference type="STRING" id="990371.SAMN05421813_11437"/>
<dbReference type="PANTHER" id="PTHR30273">
    <property type="entry name" value="PERIPLASMIC SIGNAL SENSOR AND SIGMA FACTOR ACTIVATOR FECR-RELATED"/>
    <property type="match status" value="1"/>
</dbReference>
<evidence type="ECO:0000259" key="2">
    <source>
        <dbReference type="Pfam" id="PF04773"/>
    </source>
</evidence>
<evidence type="ECO:0000259" key="3">
    <source>
        <dbReference type="Pfam" id="PF16344"/>
    </source>
</evidence>
<dbReference type="AlphaFoldDB" id="A0A1G9TUK0"/>
<gene>
    <name evidence="4" type="ORF">SAMN05421813_11437</name>
</gene>
<dbReference type="InterPro" id="IPR012373">
    <property type="entry name" value="Ferrdict_sens_TM"/>
</dbReference>
<keyword evidence="1" id="KW-0812">Transmembrane</keyword>
<keyword evidence="1" id="KW-0472">Membrane</keyword>
<dbReference type="InterPro" id="IPR006860">
    <property type="entry name" value="FecR"/>
</dbReference>
<dbReference type="EMBL" id="FNHH01000014">
    <property type="protein sequence ID" value="SDM51241.1"/>
    <property type="molecule type" value="Genomic_DNA"/>
</dbReference>
<keyword evidence="1" id="KW-1133">Transmembrane helix</keyword>
<dbReference type="GO" id="GO:0016989">
    <property type="term" value="F:sigma factor antagonist activity"/>
    <property type="evidence" value="ECO:0007669"/>
    <property type="project" value="TreeGrafter"/>
</dbReference>
<reference evidence="5" key="1">
    <citation type="submission" date="2016-10" db="EMBL/GenBank/DDBJ databases">
        <authorList>
            <person name="Varghese N."/>
            <person name="Submissions S."/>
        </authorList>
    </citation>
    <scope>NUCLEOTIDE SEQUENCE [LARGE SCALE GENOMIC DNA]</scope>
    <source>
        <strain evidence="5">DSM 24536</strain>
    </source>
</reference>
<feature type="domain" description="Protein FecR C-terminal" evidence="3">
    <location>
        <begin position="307"/>
        <end position="368"/>
    </location>
</feature>
<name>A0A1G9TUK0_9SPHI</name>
<dbReference type="PANTHER" id="PTHR30273:SF2">
    <property type="entry name" value="PROTEIN FECR"/>
    <property type="match status" value="1"/>
</dbReference>
<evidence type="ECO:0000313" key="5">
    <source>
        <dbReference type="Proteomes" id="UP000199226"/>
    </source>
</evidence>
<dbReference type="Pfam" id="PF04773">
    <property type="entry name" value="FecR"/>
    <property type="match status" value="1"/>
</dbReference>
<dbReference type="PIRSF" id="PIRSF018266">
    <property type="entry name" value="FecR"/>
    <property type="match status" value="1"/>
</dbReference>
<dbReference type="FunFam" id="2.60.120.1440:FF:000001">
    <property type="entry name" value="Putative anti-sigma factor"/>
    <property type="match status" value="1"/>
</dbReference>
<evidence type="ECO:0000313" key="4">
    <source>
        <dbReference type="EMBL" id="SDM51241.1"/>
    </source>
</evidence>
<protein>
    <recommendedName>
        <fullName evidence="6">FecR protein</fullName>
    </recommendedName>
</protein>
<dbReference type="Gene3D" id="3.55.50.30">
    <property type="match status" value="1"/>
</dbReference>
<keyword evidence="5" id="KW-1185">Reference proteome</keyword>
<evidence type="ECO:0008006" key="6">
    <source>
        <dbReference type="Google" id="ProtNLM"/>
    </source>
</evidence>
<dbReference type="Gene3D" id="2.60.120.1440">
    <property type="match status" value="1"/>
</dbReference>
<dbReference type="Proteomes" id="UP000199226">
    <property type="component" value="Unassembled WGS sequence"/>
</dbReference>
<accession>A0A1G9TUK0</accession>
<dbReference type="Pfam" id="PF16344">
    <property type="entry name" value="FecR_C"/>
    <property type="match status" value="1"/>
</dbReference>
<organism evidence="4 5">
    <name type="scientific">Daejeonella rubra</name>
    <dbReference type="NCBI Taxonomy" id="990371"/>
    <lineage>
        <taxon>Bacteria</taxon>
        <taxon>Pseudomonadati</taxon>
        <taxon>Bacteroidota</taxon>
        <taxon>Sphingobacteriia</taxon>
        <taxon>Sphingobacteriales</taxon>
        <taxon>Sphingobacteriaceae</taxon>
        <taxon>Daejeonella</taxon>
    </lineage>
</organism>
<proteinExistence type="predicted"/>
<dbReference type="OrthoDB" id="1099963at2"/>
<evidence type="ECO:0000256" key="1">
    <source>
        <dbReference type="SAM" id="Phobius"/>
    </source>
</evidence>
<feature type="transmembrane region" description="Helical" evidence="1">
    <location>
        <begin position="69"/>
        <end position="91"/>
    </location>
</feature>
<feature type="domain" description="FecR protein" evidence="2">
    <location>
        <begin position="172"/>
        <end position="266"/>
    </location>
</feature>
<dbReference type="InterPro" id="IPR032508">
    <property type="entry name" value="FecR_C"/>
</dbReference>